<dbReference type="Proteomes" id="UP000050761">
    <property type="component" value="Unassembled WGS sequence"/>
</dbReference>
<proteinExistence type="predicted"/>
<accession>A0A3P7ZSE2</accession>
<sequence>MLRGDRFVQHDLRVSDQPLVSIPYKDKVDLRFGVPAIKRGEVRVTFSKLRVHDGEVVRLCILKYALAIGVTWPVSETTMTAAIVSCCSNVTPKITCNNNYVQWRNFCCLLIKQKLCWMSFGVFSSPKLILVSFEATSLRSIRGEELIHSPFSSDNDLHQAVAKTLHACQQRWWSWDCYTERP</sequence>
<protein>
    <submittedName>
        <fullName evidence="1 3">Uncharacterized protein</fullName>
    </submittedName>
</protein>
<name>A0A183G273_HELPZ</name>
<dbReference type="EMBL" id="UZAH01028821">
    <property type="protein sequence ID" value="VDP02571.1"/>
    <property type="molecule type" value="Genomic_DNA"/>
</dbReference>
<reference evidence="3" key="2">
    <citation type="submission" date="2019-09" db="UniProtKB">
        <authorList>
            <consortium name="WormBaseParasite"/>
        </authorList>
    </citation>
    <scope>IDENTIFICATION</scope>
</reference>
<dbReference type="WBParaSite" id="HPBE_0001537101-mRNA-1">
    <property type="protein sequence ID" value="HPBE_0001537101-mRNA-1"/>
    <property type="gene ID" value="HPBE_0001537101"/>
</dbReference>
<evidence type="ECO:0000313" key="3">
    <source>
        <dbReference type="WBParaSite" id="HPBE_0001537101-mRNA-1"/>
    </source>
</evidence>
<keyword evidence="2" id="KW-1185">Reference proteome</keyword>
<reference evidence="1 2" key="1">
    <citation type="submission" date="2018-11" db="EMBL/GenBank/DDBJ databases">
        <authorList>
            <consortium name="Pathogen Informatics"/>
        </authorList>
    </citation>
    <scope>NUCLEOTIDE SEQUENCE [LARGE SCALE GENOMIC DNA]</scope>
</reference>
<organism evidence="2 3">
    <name type="scientific">Heligmosomoides polygyrus</name>
    <name type="common">Parasitic roundworm</name>
    <dbReference type="NCBI Taxonomy" id="6339"/>
    <lineage>
        <taxon>Eukaryota</taxon>
        <taxon>Metazoa</taxon>
        <taxon>Ecdysozoa</taxon>
        <taxon>Nematoda</taxon>
        <taxon>Chromadorea</taxon>
        <taxon>Rhabditida</taxon>
        <taxon>Rhabditina</taxon>
        <taxon>Rhabditomorpha</taxon>
        <taxon>Strongyloidea</taxon>
        <taxon>Heligmosomidae</taxon>
        <taxon>Heligmosomoides</taxon>
    </lineage>
</organism>
<gene>
    <name evidence="1" type="ORF">HPBE_LOCUS15370</name>
</gene>
<accession>A0A183G273</accession>
<dbReference type="OrthoDB" id="10625784at2759"/>
<dbReference type="AlphaFoldDB" id="A0A183G273"/>
<evidence type="ECO:0000313" key="2">
    <source>
        <dbReference type="Proteomes" id="UP000050761"/>
    </source>
</evidence>
<evidence type="ECO:0000313" key="1">
    <source>
        <dbReference type="EMBL" id="VDP02571.1"/>
    </source>
</evidence>